<comment type="caution">
    <text evidence="2">The sequence shown here is derived from an EMBL/GenBank/DDBJ whole genome shotgun (WGS) entry which is preliminary data.</text>
</comment>
<protein>
    <submittedName>
        <fullName evidence="2">Uncharacterized protein</fullName>
    </submittedName>
</protein>
<dbReference type="Pfam" id="PF19509">
    <property type="entry name" value="DUF6043"/>
    <property type="match status" value="1"/>
</dbReference>
<evidence type="ECO:0000256" key="1">
    <source>
        <dbReference type="SAM" id="MobiDB-lite"/>
    </source>
</evidence>
<feature type="compositionally biased region" description="Acidic residues" evidence="1">
    <location>
        <begin position="187"/>
        <end position="196"/>
    </location>
</feature>
<feature type="region of interest" description="Disordered" evidence="1">
    <location>
        <begin position="186"/>
        <end position="209"/>
    </location>
</feature>
<organism evidence="2 3">
    <name type="scientific">Candidatus Cryptobacteroides excrementipullorum</name>
    <dbReference type="NCBI Taxonomy" id="2840761"/>
    <lineage>
        <taxon>Bacteria</taxon>
        <taxon>Pseudomonadati</taxon>
        <taxon>Bacteroidota</taxon>
        <taxon>Bacteroidia</taxon>
        <taxon>Bacteroidales</taxon>
        <taxon>Candidatus Cryptobacteroides</taxon>
    </lineage>
</organism>
<dbReference type="EMBL" id="JADILZ010000085">
    <property type="protein sequence ID" value="MBO8479050.1"/>
    <property type="molecule type" value="Genomic_DNA"/>
</dbReference>
<dbReference type="Proteomes" id="UP000823771">
    <property type="component" value="Unassembled WGS sequence"/>
</dbReference>
<reference evidence="2" key="1">
    <citation type="submission" date="2020-10" db="EMBL/GenBank/DDBJ databases">
        <authorList>
            <person name="Gilroy R."/>
        </authorList>
    </citation>
    <scope>NUCLEOTIDE SEQUENCE</scope>
    <source>
        <strain evidence="2">2478</strain>
    </source>
</reference>
<feature type="compositionally biased region" description="Basic and acidic residues" evidence="1">
    <location>
        <begin position="197"/>
        <end position="209"/>
    </location>
</feature>
<evidence type="ECO:0000313" key="3">
    <source>
        <dbReference type="Proteomes" id="UP000823771"/>
    </source>
</evidence>
<name>A0A9D9IVV6_9BACT</name>
<dbReference type="InterPro" id="IPR046106">
    <property type="entry name" value="DUF6043"/>
</dbReference>
<sequence>MGQREYDDFKLLVKEWKDSHPEEYRAFVEEIGTKSFRVYNKMIALASRYVSGFQKAVRKQILDSSCGSVDLSELVMQFRQKGLGEELLRQFNGQDRKSIVPAMLAWMYFGDSFETMVAHGEDLLSQYRYNFLYRAGIVALIKHTIDISIKEGFRTQADWDSFRKRQKAIKSGEIVDWAVDEVKMEPPEEDTVEAEDEVPRRTPGRKSDRRTLPELLFDDPERYMAKIGHRLRTYSTESDLARLYIALVEYRIMRQCPIKTFRNALQAQYEDIRIVNERGIQRAYQNLTTPLGPNRKLMKDTGDDRAAIEELKAFLSD</sequence>
<accession>A0A9D9IVV6</accession>
<proteinExistence type="predicted"/>
<dbReference type="AlphaFoldDB" id="A0A9D9IVV6"/>
<evidence type="ECO:0000313" key="2">
    <source>
        <dbReference type="EMBL" id="MBO8479050.1"/>
    </source>
</evidence>
<gene>
    <name evidence="2" type="ORF">IAB80_09220</name>
</gene>
<reference evidence="2" key="2">
    <citation type="journal article" date="2021" name="PeerJ">
        <title>Extensive microbial diversity within the chicken gut microbiome revealed by metagenomics and culture.</title>
        <authorList>
            <person name="Gilroy R."/>
            <person name="Ravi A."/>
            <person name="Getino M."/>
            <person name="Pursley I."/>
            <person name="Horton D.L."/>
            <person name="Alikhan N.F."/>
            <person name="Baker D."/>
            <person name="Gharbi K."/>
            <person name="Hall N."/>
            <person name="Watson M."/>
            <person name="Adriaenssens E.M."/>
            <person name="Foster-Nyarko E."/>
            <person name="Jarju S."/>
            <person name="Secka A."/>
            <person name="Antonio M."/>
            <person name="Oren A."/>
            <person name="Chaudhuri R.R."/>
            <person name="La Ragione R."/>
            <person name="Hildebrand F."/>
            <person name="Pallen M.J."/>
        </authorList>
    </citation>
    <scope>NUCLEOTIDE SEQUENCE</scope>
    <source>
        <strain evidence="2">2478</strain>
    </source>
</reference>